<accession>A0AAN8JBQ4</accession>
<dbReference type="PANTHER" id="PTHR19297">
    <property type="entry name" value="GLYCOSYLTRANSFERASE 14 FAMILY MEMBER"/>
    <property type="match status" value="1"/>
</dbReference>
<evidence type="ECO:0000256" key="2">
    <source>
        <dbReference type="ARBA" id="ARBA00004922"/>
    </source>
</evidence>
<evidence type="ECO:0000313" key="12">
    <source>
        <dbReference type="Proteomes" id="UP001347796"/>
    </source>
</evidence>
<evidence type="ECO:0000256" key="7">
    <source>
        <dbReference type="ARBA" id="ARBA00022989"/>
    </source>
</evidence>
<comment type="subcellular location">
    <subcellularLocation>
        <location evidence="1">Membrane</location>
        <topology evidence="1">Single-pass type II membrane protein</topology>
    </subcellularLocation>
</comment>
<evidence type="ECO:0000256" key="1">
    <source>
        <dbReference type="ARBA" id="ARBA00004606"/>
    </source>
</evidence>
<evidence type="ECO:0000256" key="9">
    <source>
        <dbReference type="ARBA" id="ARBA00023180"/>
    </source>
</evidence>
<sequence length="362" mass="42413">MLKGNKPELDRAKSFLSNNYRNSISNTWYFVKTKNCDSFISERGYVTDSLTSEERDFPIAYSILMFKDVEQFERLLRAIYRPQNYYCIHVDAKAAEDVYNAVRGIVGCLDNVFMTRKYVDVQWGTFSVLEPELICMKMLFKYKNWKYFINLTGQEFPLKTNYELVKILETYNGANDMEGTVRRANKARWSIVGVSPPHNIRPVKGSVHIVVNRDFVDYVLNNKTAIDFLEWVKNVDVPDETYFSSLNHNPHLGIPGSYKGIPETTKDKKPFLARFKNWGREPFDWPCKGKRVRLICIFGVGDLPLLSRRKEMFANKFYLNFEPFALDCLEELHHNKTRDEYLGLVKFNTSYYQGLDFIKNKV</sequence>
<keyword evidence="9" id="KW-0325">Glycoprotein</keyword>
<gene>
    <name evidence="11" type="ORF">SNE40_016345</name>
</gene>
<dbReference type="EMBL" id="JAZGQO010000011">
    <property type="protein sequence ID" value="KAK6172749.1"/>
    <property type="molecule type" value="Genomic_DNA"/>
</dbReference>
<evidence type="ECO:0000256" key="10">
    <source>
        <dbReference type="ARBA" id="ARBA00038150"/>
    </source>
</evidence>
<dbReference type="AlphaFoldDB" id="A0AAN8JBQ4"/>
<dbReference type="Proteomes" id="UP001347796">
    <property type="component" value="Unassembled WGS sequence"/>
</dbReference>
<keyword evidence="12" id="KW-1185">Reference proteome</keyword>
<dbReference type="Pfam" id="PF02485">
    <property type="entry name" value="Branch"/>
    <property type="match status" value="1"/>
</dbReference>
<evidence type="ECO:0000256" key="3">
    <source>
        <dbReference type="ARBA" id="ARBA00022676"/>
    </source>
</evidence>
<evidence type="ECO:0000256" key="6">
    <source>
        <dbReference type="ARBA" id="ARBA00022968"/>
    </source>
</evidence>
<reference evidence="11 12" key="1">
    <citation type="submission" date="2024-01" db="EMBL/GenBank/DDBJ databases">
        <title>The genome of the rayed Mediterranean limpet Patella caerulea (Linnaeus, 1758).</title>
        <authorList>
            <person name="Anh-Thu Weber A."/>
            <person name="Halstead-Nussloch G."/>
        </authorList>
    </citation>
    <scope>NUCLEOTIDE SEQUENCE [LARGE SCALE GENOMIC DNA]</scope>
    <source>
        <strain evidence="11">AATW-2023a</strain>
        <tissue evidence="11">Whole specimen</tissue>
    </source>
</reference>
<dbReference type="GO" id="GO:0016020">
    <property type="term" value="C:membrane"/>
    <property type="evidence" value="ECO:0007669"/>
    <property type="project" value="UniProtKB-SubCell"/>
</dbReference>
<evidence type="ECO:0008006" key="13">
    <source>
        <dbReference type="Google" id="ProtNLM"/>
    </source>
</evidence>
<comment type="pathway">
    <text evidence="2">Protein modification; protein glycosylation.</text>
</comment>
<dbReference type="GO" id="GO:0008375">
    <property type="term" value="F:acetylglucosaminyltransferase activity"/>
    <property type="evidence" value="ECO:0007669"/>
    <property type="project" value="TreeGrafter"/>
</dbReference>
<organism evidence="11 12">
    <name type="scientific">Patella caerulea</name>
    <name type="common">Rayed Mediterranean limpet</name>
    <dbReference type="NCBI Taxonomy" id="87958"/>
    <lineage>
        <taxon>Eukaryota</taxon>
        <taxon>Metazoa</taxon>
        <taxon>Spiralia</taxon>
        <taxon>Lophotrochozoa</taxon>
        <taxon>Mollusca</taxon>
        <taxon>Gastropoda</taxon>
        <taxon>Patellogastropoda</taxon>
        <taxon>Patelloidea</taxon>
        <taxon>Patellidae</taxon>
        <taxon>Patella</taxon>
    </lineage>
</organism>
<evidence type="ECO:0000256" key="8">
    <source>
        <dbReference type="ARBA" id="ARBA00023136"/>
    </source>
</evidence>
<keyword evidence="7" id="KW-1133">Transmembrane helix</keyword>
<evidence type="ECO:0000313" key="11">
    <source>
        <dbReference type="EMBL" id="KAK6172749.1"/>
    </source>
</evidence>
<dbReference type="InterPro" id="IPR003406">
    <property type="entry name" value="Glyco_trans_14"/>
</dbReference>
<comment type="similarity">
    <text evidence="10">Belongs to the glycosyltransferase 14 family.</text>
</comment>
<keyword evidence="8" id="KW-0472">Membrane</keyword>
<keyword evidence="5" id="KW-0812">Transmembrane</keyword>
<evidence type="ECO:0000256" key="4">
    <source>
        <dbReference type="ARBA" id="ARBA00022679"/>
    </source>
</evidence>
<comment type="caution">
    <text evidence="11">The sequence shown here is derived from an EMBL/GenBank/DDBJ whole genome shotgun (WGS) entry which is preliminary data.</text>
</comment>
<protein>
    <recommendedName>
        <fullName evidence="13">Beta-1,3-galactosyl-O-glycosyl-glycoprotein beta-1,6-N-acetylglucosaminyltransferase</fullName>
    </recommendedName>
</protein>
<keyword evidence="6" id="KW-0735">Signal-anchor</keyword>
<keyword evidence="3" id="KW-0328">Glycosyltransferase</keyword>
<proteinExistence type="inferred from homology"/>
<dbReference type="PANTHER" id="PTHR19297:SF185">
    <property type="entry name" value="BETA-1,3-GALACTOSYL-O-GLYCOSYL-GLYCOPROTEIN BETA-1,6-N-ACETYLGLUCOSAMINYLTRANSFERASE 3"/>
    <property type="match status" value="1"/>
</dbReference>
<name>A0AAN8JBQ4_PATCE</name>
<evidence type="ECO:0000256" key="5">
    <source>
        <dbReference type="ARBA" id="ARBA00022692"/>
    </source>
</evidence>
<keyword evidence="4" id="KW-0808">Transferase</keyword>